<keyword evidence="4" id="KW-0378">Hydrolase</keyword>
<dbReference type="Gene3D" id="3.90.226.10">
    <property type="entry name" value="2-enoyl-CoA Hydratase, Chain A, domain 1"/>
    <property type="match status" value="2"/>
</dbReference>
<dbReference type="NCBIfam" id="TIGR00706">
    <property type="entry name" value="SppA_dom"/>
    <property type="match status" value="1"/>
</dbReference>
<dbReference type="GO" id="GO:0016020">
    <property type="term" value="C:membrane"/>
    <property type="evidence" value="ECO:0007669"/>
    <property type="project" value="UniProtKB-SubCell"/>
</dbReference>
<proteinExistence type="inferred from homology"/>
<comment type="subcellular location">
    <subcellularLocation>
        <location evidence="1">Membrane</location>
    </subcellularLocation>
</comment>
<keyword evidence="3" id="KW-0645">Protease</keyword>
<dbReference type="InterPro" id="IPR004635">
    <property type="entry name" value="Pept_S49_SppA"/>
</dbReference>
<dbReference type="Proteomes" id="UP000886058">
    <property type="component" value="Unassembled WGS sequence"/>
</dbReference>
<dbReference type="GO" id="GO:0008236">
    <property type="term" value="F:serine-type peptidase activity"/>
    <property type="evidence" value="ECO:0007669"/>
    <property type="project" value="UniProtKB-KW"/>
</dbReference>
<dbReference type="InterPro" id="IPR029045">
    <property type="entry name" value="ClpP/crotonase-like_dom_sf"/>
</dbReference>
<feature type="active site" description="Nucleophile" evidence="7">
    <location>
        <position position="365"/>
    </location>
</feature>
<evidence type="ECO:0000256" key="5">
    <source>
        <dbReference type="ARBA" id="ARBA00022825"/>
    </source>
</evidence>
<evidence type="ECO:0000256" key="3">
    <source>
        <dbReference type="ARBA" id="ARBA00022670"/>
    </source>
</evidence>
<feature type="domain" description="Peptidase S49" evidence="8">
    <location>
        <begin position="349"/>
        <end position="500"/>
    </location>
</feature>
<evidence type="ECO:0000259" key="8">
    <source>
        <dbReference type="Pfam" id="PF01343"/>
    </source>
</evidence>
<organism evidence="9">
    <name type="scientific">Chlorobaculum parvum</name>
    <dbReference type="NCBI Taxonomy" id="274539"/>
    <lineage>
        <taxon>Bacteria</taxon>
        <taxon>Pseudomonadati</taxon>
        <taxon>Chlorobiota</taxon>
        <taxon>Chlorobiia</taxon>
        <taxon>Chlorobiales</taxon>
        <taxon>Chlorobiaceae</taxon>
        <taxon>Chlorobaculum</taxon>
    </lineage>
</organism>
<evidence type="ECO:0000256" key="7">
    <source>
        <dbReference type="PIRSR" id="PIRSR001217-1"/>
    </source>
</evidence>
<dbReference type="InterPro" id="IPR047217">
    <property type="entry name" value="S49_SppA_67K_type_N"/>
</dbReference>
<keyword evidence="6" id="KW-0472">Membrane</keyword>
<dbReference type="Pfam" id="PF01343">
    <property type="entry name" value="Peptidase_S49"/>
    <property type="match status" value="2"/>
</dbReference>
<evidence type="ECO:0000313" key="9">
    <source>
        <dbReference type="EMBL" id="HHE31355.1"/>
    </source>
</evidence>
<dbReference type="PANTHER" id="PTHR33209">
    <property type="entry name" value="PROTEASE 4"/>
    <property type="match status" value="1"/>
</dbReference>
<dbReference type="InterPro" id="IPR047272">
    <property type="entry name" value="S49_SppA_C"/>
</dbReference>
<dbReference type="InterPro" id="IPR004634">
    <property type="entry name" value="Pept_S49_pIV"/>
</dbReference>
<comment type="similarity">
    <text evidence="2">Belongs to the peptidase S49 family.</text>
</comment>
<accession>A0A7C5DHF6</accession>
<dbReference type="PANTHER" id="PTHR33209:SF1">
    <property type="entry name" value="PEPTIDASE S49 DOMAIN-CONTAINING PROTEIN"/>
    <property type="match status" value="1"/>
</dbReference>
<reference evidence="9" key="1">
    <citation type="journal article" date="2020" name="mSystems">
        <title>Genome- and Community-Level Interaction Insights into Carbon Utilization and Element Cycling Functions of Hydrothermarchaeota in Hydrothermal Sediment.</title>
        <authorList>
            <person name="Zhou Z."/>
            <person name="Liu Y."/>
            <person name="Xu W."/>
            <person name="Pan J."/>
            <person name="Luo Z.H."/>
            <person name="Li M."/>
        </authorList>
    </citation>
    <scope>NUCLEOTIDE SEQUENCE [LARGE SCALE GENOMIC DNA]</scope>
    <source>
        <strain evidence="9">HyVt-633</strain>
    </source>
</reference>
<dbReference type="InterPro" id="IPR002142">
    <property type="entry name" value="Peptidase_S49"/>
</dbReference>
<evidence type="ECO:0000256" key="2">
    <source>
        <dbReference type="ARBA" id="ARBA00008683"/>
    </source>
</evidence>
<evidence type="ECO:0000256" key="4">
    <source>
        <dbReference type="ARBA" id="ARBA00022801"/>
    </source>
</evidence>
<gene>
    <name evidence="9" type="primary">sppA</name>
    <name evidence="9" type="ORF">ENL07_01610</name>
</gene>
<protein>
    <submittedName>
        <fullName evidence="9">Signal peptide peptidase SppA</fullName>
    </submittedName>
</protein>
<sequence length="578" mass="63469">MTVLFVLLVGGVWLASSWSDKLPERFVLRVPVKGQIEERSPDSGLFSFGQRAEPLSLEALMTVLDRARSDKRVESVLLDINGLSTSPAKIQELSSSIDALRKSGKTVTALLRTPADKDYLLAVACDSIIVQKNSWMQLDGFKAELFFFAEPLKKLGIGFQAAQWKKYKSAIEPYTRNSPSTESLEELNTLLDDSWANYLDQVARRRHIGREAFRKVIDSLAVLTPEQALERKLIDRVLSIRQLEKEYRKRFGKPFDELVVNAGSYLSSTGDLKPHATGNRIAVITINGLIVGDSIAGMGDGEETDVASVRRAVDVALDDSKVKAIVLRIDSPGGEALAASSMLELLEEVAQKKPLVASMSGSAASGGYMVALAANKIYVQPLTVTGSIGVFALKPDFSGLLEKTGIHREVLTRGRFADAYTPFKPFDDAAFRKFFETTGHIYEDFTGKVAKSRHLTAEQVEAVAGGRVWSGKRAVEVGLVDEIGGLHDAVQEASRLAKLKKGVKPELLYLPVRKTWIERFFHGDAVQAVTAMSDHLFGRSLARLLPASQFPCTETVRLLLRTEASQVLAIQPFGVEMN</sequence>
<dbReference type="CDD" id="cd07023">
    <property type="entry name" value="S49_Sppa_N_C"/>
    <property type="match status" value="1"/>
</dbReference>
<dbReference type="NCBIfam" id="TIGR00705">
    <property type="entry name" value="SppA_67K"/>
    <property type="match status" value="1"/>
</dbReference>
<dbReference type="PIRSF" id="PIRSF001217">
    <property type="entry name" value="Protease_4_SppA"/>
    <property type="match status" value="1"/>
</dbReference>
<dbReference type="EMBL" id="DRSQ01000037">
    <property type="protein sequence ID" value="HHE31355.1"/>
    <property type="molecule type" value="Genomic_DNA"/>
</dbReference>
<name>A0A7C5DHF6_9CHLB</name>
<feature type="domain" description="Peptidase S49" evidence="8">
    <location>
        <begin position="100"/>
        <end position="248"/>
    </location>
</feature>
<dbReference type="GO" id="GO:0006465">
    <property type="term" value="P:signal peptide processing"/>
    <property type="evidence" value="ECO:0007669"/>
    <property type="project" value="InterPro"/>
</dbReference>
<dbReference type="AlphaFoldDB" id="A0A7C5DHF6"/>
<feature type="active site" description="Proton donor/acceptor" evidence="7">
    <location>
        <position position="168"/>
    </location>
</feature>
<keyword evidence="5" id="KW-0720">Serine protease</keyword>
<dbReference type="SUPFAM" id="SSF52096">
    <property type="entry name" value="ClpP/crotonase"/>
    <property type="match status" value="2"/>
</dbReference>
<evidence type="ECO:0000256" key="1">
    <source>
        <dbReference type="ARBA" id="ARBA00004370"/>
    </source>
</evidence>
<comment type="caution">
    <text evidence="9">The sequence shown here is derived from an EMBL/GenBank/DDBJ whole genome shotgun (WGS) entry which is preliminary data.</text>
</comment>
<dbReference type="Gene3D" id="6.20.330.10">
    <property type="match status" value="1"/>
</dbReference>
<evidence type="ECO:0000256" key="6">
    <source>
        <dbReference type="ARBA" id="ARBA00023136"/>
    </source>
</evidence>
<dbReference type="CDD" id="cd07018">
    <property type="entry name" value="S49_SppA_67K_type"/>
    <property type="match status" value="1"/>
</dbReference>